<evidence type="ECO:0000313" key="4">
    <source>
        <dbReference type="Proteomes" id="UP000198221"/>
    </source>
</evidence>
<name>A0A1C5JWM0_9ACTN</name>
<dbReference type="RefSeq" id="WP_089014966.1">
    <property type="nucleotide sequence ID" value="NZ_LT607754.1"/>
</dbReference>
<dbReference type="EMBL" id="LT607754">
    <property type="protein sequence ID" value="SCG74897.1"/>
    <property type="molecule type" value="Genomic_DNA"/>
</dbReference>
<protein>
    <submittedName>
        <fullName evidence="3">Uncharacterized protein</fullName>
    </submittedName>
</protein>
<keyword evidence="2" id="KW-1133">Transmembrane helix</keyword>
<keyword evidence="2" id="KW-0812">Transmembrane</keyword>
<sequence>MSWASSWAELPERSTAVRGRPASAAPVVTQLVTHLLGTRTIPISGQAVGEVPRSTISGTRSLPQILQPAFLVKQPVQLCAGLGCVLVVGLVGLLAVWWGGQQL</sequence>
<gene>
    <name evidence="3" type="ORF">GA0070613_5644</name>
</gene>
<evidence type="ECO:0000256" key="2">
    <source>
        <dbReference type="SAM" id="Phobius"/>
    </source>
</evidence>
<evidence type="ECO:0000256" key="1">
    <source>
        <dbReference type="SAM" id="MobiDB-lite"/>
    </source>
</evidence>
<keyword evidence="4" id="KW-1185">Reference proteome</keyword>
<feature type="region of interest" description="Disordered" evidence="1">
    <location>
        <begin position="1"/>
        <end position="23"/>
    </location>
</feature>
<reference evidence="4" key="1">
    <citation type="submission" date="2016-06" db="EMBL/GenBank/DDBJ databases">
        <authorList>
            <person name="Varghese N."/>
            <person name="Submissions Spin"/>
        </authorList>
    </citation>
    <scope>NUCLEOTIDE SEQUENCE [LARGE SCALE GENOMIC DNA]</scope>
    <source>
        <strain evidence="4">DSM 43819</strain>
    </source>
</reference>
<feature type="transmembrane region" description="Helical" evidence="2">
    <location>
        <begin position="78"/>
        <end position="98"/>
    </location>
</feature>
<keyword evidence="2" id="KW-0472">Membrane</keyword>
<accession>A0A1C5JWM0</accession>
<evidence type="ECO:0000313" key="3">
    <source>
        <dbReference type="EMBL" id="SCG74897.1"/>
    </source>
</evidence>
<dbReference type="AlphaFoldDB" id="A0A1C5JWM0"/>
<proteinExistence type="predicted"/>
<dbReference type="Proteomes" id="UP000198221">
    <property type="component" value="Chromosome I"/>
</dbReference>
<organism evidence="3 4">
    <name type="scientific">Micromonospora inositola</name>
    <dbReference type="NCBI Taxonomy" id="47865"/>
    <lineage>
        <taxon>Bacteria</taxon>
        <taxon>Bacillati</taxon>
        <taxon>Actinomycetota</taxon>
        <taxon>Actinomycetes</taxon>
        <taxon>Micromonosporales</taxon>
        <taxon>Micromonosporaceae</taxon>
        <taxon>Micromonospora</taxon>
    </lineage>
</organism>